<reference evidence="1 2" key="1">
    <citation type="submission" date="2024-10" db="EMBL/GenBank/DDBJ databases">
        <title>The Natural Products Discovery Center: Release of the First 8490 Sequenced Strains for Exploring Actinobacteria Biosynthetic Diversity.</title>
        <authorList>
            <person name="Kalkreuter E."/>
            <person name="Kautsar S.A."/>
            <person name="Yang D."/>
            <person name="Bader C.D."/>
            <person name="Teijaro C.N."/>
            <person name="Fluegel L."/>
            <person name="Davis C.M."/>
            <person name="Simpson J.R."/>
            <person name="Lauterbach L."/>
            <person name="Steele A.D."/>
            <person name="Gui C."/>
            <person name="Meng S."/>
            <person name="Li G."/>
            <person name="Viehrig K."/>
            <person name="Ye F."/>
            <person name="Su P."/>
            <person name="Kiefer A.F."/>
            <person name="Nichols A."/>
            <person name="Cepeda A.J."/>
            <person name="Yan W."/>
            <person name="Fan B."/>
            <person name="Jiang Y."/>
            <person name="Adhikari A."/>
            <person name="Zheng C.-J."/>
            <person name="Schuster L."/>
            <person name="Cowan T.M."/>
            <person name="Smanski M.J."/>
            <person name="Chevrette M.G."/>
            <person name="De Carvalho L.P.S."/>
            <person name="Shen B."/>
        </authorList>
    </citation>
    <scope>NUCLEOTIDE SEQUENCE [LARGE SCALE GENOMIC DNA]</scope>
    <source>
        <strain evidence="1 2">NPDC053399</strain>
    </source>
</reference>
<keyword evidence="2" id="KW-1185">Reference proteome</keyword>
<protein>
    <submittedName>
        <fullName evidence="1">Uncharacterized protein</fullName>
    </submittedName>
</protein>
<dbReference type="EMBL" id="JBITYG010000007">
    <property type="protein sequence ID" value="MFI9103663.1"/>
    <property type="molecule type" value="Genomic_DNA"/>
</dbReference>
<comment type="caution">
    <text evidence="1">The sequence shown here is derived from an EMBL/GenBank/DDBJ whole genome shotgun (WGS) entry which is preliminary data.</text>
</comment>
<accession>A0ABW8CB64</accession>
<dbReference type="RefSeq" id="WP_399653018.1">
    <property type="nucleotide sequence ID" value="NZ_JBITYG010000007.1"/>
</dbReference>
<proteinExistence type="predicted"/>
<dbReference type="Proteomes" id="UP001614394">
    <property type="component" value="Unassembled WGS sequence"/>
</dbReference>
<gene>
    <name evidence="1" type="ORF">ACIGXA_24360</name>
</gene>
<evidence type="ECO:0000313" key="1">
    <source>
        <dbReference type="EMBL" id="MFI9103663.1"/>
    </source>
</evidence>
<name>A0ABW8CB64_9ACTN</name>
<evidence type="ECO:0000313" key="2">
    <source>
        <dbReference type="Proteomes" id="UP001614394"/>
    </source>
</evidence>
<sequence>MSPFGIGREREQLFDIILANVDRVHEAICEWIMSGPRPSGLVEGEFPIPDREWVARRTNLTEGMVLTALTTIAATGAVSVPAPGVWRFNPDSDRLDAEAARERATTVIDLFISYGIPARIPRQAGPVD</sequence>
<organism evidence="1 2">
    <name type="scientific">Streptomyces fildesensis</name>
    <dbReference type="NCBI Taxonomy" id="375757"/>
    <lineage>
        <taxon>Bacteria</taxon>
        <taxon>Bacillati</taxon>
        <taxon>Actinomycetota</taxon>
        <taxon>Actinomycetes</taxon>
        <taxon>Kitasatosporales</taxon>
        <taxon>Streptomycetaceae</taxon>
        <taxon>Streptomyces</taxon>
    </lineage>
</organism>